<comment type="similarity">
    <text evidence="2">Belongs to the chromate ion transporter (CHR) (TC 2.A.51) family.</text>
</comment>
<dbReference type="Pfam" id="PF02417">
    <property type="entry name" value="Chromate_transp"/>
    <property type="match status" value="2"/>
</dbReference>
<evidence type="ECO:0000256" key="1">
    <source>
        <dbReference type="ARBA" id="ARBA00004651"/>
    </source>
</evidence>
<proteinExistence type="inferred from homology"/>
<dbReference type="EMBL" id="DWUQ01000063">
    <property type="protein sequence ID" value="HJD44028.1"/>
    <property type="molecule type" value="Genomic_DNA"/>
</dbReference>
<feature type="transmembrane region" description="Helical" evidence="7">
    <location>
        <begin position="335"/>
        <end position="360"/>
    </location>
</feature>
<organism evidence="8 9">
    <name type="scientific">Candidatus Paenalcaligenes intestinipullorum</name>
    <dbReference type="NCBI Taxonomy" id="2838718"/>
    <lineage>
        <taxon>Bacteria</taxon>
        <taxon>Pseudomonadati</taxon>
        <taxon>Pseudomonadota</taxon>
        <taxon>Betaproteobacteria</taxon>
        <taxon>Burkholderiales</taxon>
        <taxon>Alcaligenaceae</taxon>
        <taxon>Paenalcaligenes</taxon>
    </lineage>
</organism>
<evidence type="ECO:0000256" key="6">
    <source>
        <dbReference type="ARBA" id="ARBA00023136"/>
    </source>
</evidence>
<keyword evidence="5 7" id="KW-1133">Transmembrane helix</keyword>
<evidence type="ECO:0000256" key="2">
    <source>
        <dbReference type="ARBA" id="ARBA00005262"/>
    </source>
</evidence>
<accession>A0A9D2U9E0</accession>
<name>A0A9D2U9E0_9BURK</name>
<reference evidence="8" key="1">
    <citation type="journal article" date="2021" name="PeerJ">
        <title>Extensive microbial diversity within the chicken gut microbiome revealed by metagenomics and culture.</title>
        <authorList>
            <person name="Gilroy R."/>
            <person name="Ravi A."/>
            <person name="Getino M."/>
            <person name="Pursley I."/>
            <person name="Horton D.L."/>
            <person name="Alikhan N.F."/>
            <person name="Baker D."/>
            <person name="Gharbi K."/>
            <person name="Hall N."/>
            <person name="Watson M."/>
            <person name="Adriaenssens E.M."/>
            <person name="Foster-Nyarko E."/>
            <person name="Jarju S."/>
            <person name="Secka A."/>
            <person name="Antonio M."/>
            <person name="Oren A."/>
            <person name="Chaudhuri R.R."/>
            <person name="La Ragione R."/>
            <person name="Hildebrand F."/>
            <person name="Pallen M.J."/>
        </authorList>
    </citation>
    <scope>NUCLEOTIDE SEQUENCE</scope>
    <source>
        <strain evidence="8">9264</strain>
    </source>
</reference>
<feature type="transmembrane region" description="Helical" evidence="7">
    <location>
        <begin position="264"/>
        <end position="292"/>
    </location>
</feature>
<dbReference type="PANTHER" id="PTHR33567">
    <property type="entry name" value="CHROMATE ION TRANSPORTER (EUROFUNG)"/>
    <property type="match status" value="1"/>
</dbReference>
<dbReference type="InterPro" id="IPR014047">
    <property type="entry name" value="Chr_Tranpt_l_chain"/>
</dbReference>
<feature type="transmembrane region" description="Helical" evidence="7">
    <location>
        <begin position="81"/>
        <end position="102"/>
    </location>
</feature>
<keyword evidence="3" id="KW-1003">Cell membrane</keyword>
<protein>
    <submittedName>
        <fullName evidence="8">Chromate efflux transporter</fullName>
    </submittedName>
</protein>
<feature type="transmembrane region" description="Helical" evidence="7">
    <location>
        <begin position="201"/>
        <end position="221"/>
    </location>
</feature>
<evidence type="ECO:0000313" key="9">
    <source>
        <dbReference type="Proteomes" id="UP000823889"/>
    </source>
</evidence>
<keyword evidence="4 7" id="KW-0812">Transmembrane</keyword>
<dbReference type="PIRSF" id="PIRSF004810">
    <property type="entry name" value="ChrA"/>
    <property type="match status" value="1"/>
</dbReference>
<evidence type="ECO:0000256" key="3">
    <source>
        <dbReference type="ARBA" id="ARBA00022475"/>
    </source>
</evidence>
<comment type="subcellular location">
    <subcellularLocation>
        <location evidence="1">Cell membrane</location>
        <topology evidence="1">Multi-pass membrane protein</topology>
    </subcellularLocation>
</comment>
<gene>
    <name evidence="8" type="primary">chrA</name>
    <name evidence="8" type="ORF">H9906_03255</name>
</gene>
<sequence length="403" mass="43286">MIWPVSLSALFFCFLRLGCTAFGGPMAHLSLFHQEFVQRRGSLSAQDYTELVAICQFLPGPTSSQVGFGIGLRLGGGWGGVLAWLAFTAPTAILLALFATLWASQHRLWSVLSMPLGLAATAVVLQAAWAMWRQFCPTAFTRISALLMLGFSLGVSTTWSTPVGLMVLGLVWSTLPFSHRSLVTTPSTTALTPSSKRRSPILAWGAIVLFIGLAMMLPWFASWHPLAQLAASFYQAGYLVFGGGHVVLPLLQDALLMHDILPESVFLAGYGVTQAMPGPIFGIASFVGMAAYDYHYHAVGALVALVAIFLPSFLLLLAVLPVWQRIRGNQTVQRALIGINAAVVGLLLAALIDPIAVHQLRHPVEILAVLGGFFALQRGLPAWLLVGGYALSGLVLSGWLHLF</sequence>
<evidence type="ECO:0000313" key="8">
    <source>
        <dbReference type="EMBL" id="HJD44028.1"/>
    </source>
</evidence>
<dbReference type="GO" id="GO:0015109">
    <property type="term" value="F:chromate transmembrane transporter activity"/>
    <property type="evidence" value="ECO:0007669"/>
    <property type="project" value="InterPro"/>
</dbReference>
<feature type="transmembrane region" description="Helical" evidence="7">
    <location>
        <begin position="233"/>
        <end position="252"/>
    </location>
</feature>
<feature type="transmembrane region" description="Helical" evidence="7">
    <location>
        <begin position="298"/>
        <end position="323"/>
    </location>
</feature>
<feature type="transmembrane region" description="Helical" evidence="7">
    <location>
        <begin position="144"/>
        <end position="172"/>
    </location>
</feature>
<dbReference type="Proteomes" id="UP000823889">
    <property type="component" value="Unassembled WGS sequence"/>
</dbReference>
<reference evidence="8" key="2">
    <citation type="submission" date="2021-04" db="EMBL/GenBank/DDBJ databases">
        <authorList>
            <person name="Gilroy R."/>
        </authorList>
    </citation>
    <scope>NUCLEOTIDE SEQUENCE</scope>
    <source>
        <strain evidence="8">9264</strain>
    </source>
</reference>
<comment type="caution">
    <text evidence="8">The sequence shown here is derived from an EMBL/GenBank/DDBJ whole genome shotgun (WGS) entry which is preliminary data.</text>
</comment>
<dbReference type="InterPro" id="IPR003370">
    <property type="entry name" value="Chromate_transpt"/>
</dbReference>
<dbReference type="GO" id="GO:0005886">
    <property type="term" value="C:plasma membrane"/>
    <property type="evidence" value="ECO:0007669"/>
    <property type="project" value="UniProtKB-SubCell"/>
</dbReference>
<evidence type="ECO:0000256" key="7">
    <source>
        <dbReference type="SAM" id="Phobius"/>
    </source>
</evidence>
<dbReference type="NCBIfam" id="TIGR00937">
    <property type="entry name" value="2A51"/>
    <property type="match status" value="1"/>
</dbReference>
<keyword evidence="6 7" id="KW-0472">Membrane</keyword>
<dbReference type="AlphaFoldDB" id="A0A9D2U9E0"/>
<evidence type="ECO:0000256" key="5">
    <source>
        <dbReference type="ARBA" id="ARBA00022989"/>
    </source>
</evidence>
<feature type="transmembrane region" description="Helical" evidence="7">
    <location>
        <begin position="109"/>
        <end position="132"/>
    </location>
</feature>
<dbReference type="PANTHER" id="PTHR33567:SF3">
    <property type="entry name" value="CHROMATE ION TRANSPORTER (EUROFUNG)"/>
    <property type="match status" value="1"/>
</dbReference>
<evidence type="ECO:0000256" key="4">
    <source>
        <dbReference type="ARBA" id="ARBA00022692"/>
    </source>
</evidence>
<feature type="transmembrane region" description="Helical" evidence="7">
    <location>
        <begin position="380"/>
        <end position="402"/>
    </location>
</feature>